<evidence type="ECO:0000313" key="7">
    <source>
        <dbReference type="EMBL" id="QEG35541.1"/>
    </source>
</evidence>
<dbReference type="KEGG" id="bgok:Pr1d_28420"/>
<dbReference type="InterPro" id="IPR006129">
    <property type="entry name" value="AdhesinB"/>
</dbReference>
<evidence type="ECO:0000256" key="5">
    <source>
        <dbReference type="ARBA" id="ARBA00022729"/>
    </source>
</evidence>
<dbReference type="PRINTS" id="PR00690">
    <property type="entry name" value="ADHESNFAMILY"/>
</dbReference>
<accession>A0A5B9QN41</accession>
<comment type="similarity">
    <text evidence="2 6">Belongs to the bacterial solute-binding protein 9 family.</text>
</comment>
<evidence type="ECO:0000256" key="3">
    <source>
        <dbReference type="ARBA" id="ARBA00022448"/>
    </source>
</evidence>
<evidence type="ECO:0000256" key="4">
    <source>
        <dbReference type="ARBA" id="ARBA00022723"/>
    </source>
</evidence>
<sequence>MVFQYLGQLIRRLSSSKTKIAGMGLVFILGCNPSQHDVPRNSGQTFSGSYPIKIVCTTGQVAEMLTRIGGDHVQVDALMGPGVDPHLYRPIASDVGKLNDADAIFYNGLHLEGRMTEMFVQMARRKATFAVTEGIVERNDPRLREPPEFAGHYDPHLWHDVALWADCAEDVATMLGTFDPDHAADYQQNAAEYVAELRALNEECTVEIAKIPQDSRVLVTAHDAFGYFGNAYGLEVFGLKGISTEDEIDLAHQEEIQKMLVERKIPAVFVESAVAPRTVRALVEPCRAAGHDLKVPEEELYADALGPAGTEDSTYPGMIRHNVRTIVDALSP</sequence>
<dbReference type="EMBL" id="CP042913">
    <property type="protein sequence ID" value="QEG35541.1"/>
    <property type="molecule type" value="Genomic_DNA"/>
</dbReference>
<protein>
    <submittedName>
        <fullName evidence="7">Periplasmic zinc-binding protein TroA</fullName>
    </submittedName>
</protein>
<dbReference type="InterPro" id="IPR006127">
    <property type="entry name" value="ZnuA-like"/>
</dbReference>
<dbReference type="AlphaFoldDB" id="A0A5B9QN41"/>
<evidence type="ECO:0000256" key="1">
    <source>
        <dbReference type="ARBA" id="ARBA00004196"/>
    </source>
</evidence>
<dbReference type="Gene3D" id="3.40.50.1980">
    <property type="entry name" value="Nitrogenase molybdenum iron protein domain"/>
    <property type="match status" value="2"/>
</dbReference>
<dbReference type="GO" id="GO:0030001">
    <property type="term" value="P:metal ion transport"/>
    <property type="evidence" value="ECO:0007669"/>
    <property type="project" value="InterPro"/>
</dbReference>
<gene>
    <name evidence="7" type="primary">troA</name>
    <name evidence="7" type="ORF">Pr1d_28420</name>
</gene>
<organism evidence="7 8">
    <name type="scientific">Bythopirellula goksoeyrii</name>
    <dbReference type="NCBI Taxonomy" id="1400387"/>
    <lineage>
        <taxon>Bacteria</taxon>
        <taxon>Pseudomonadati</taxon>
        <taxon>Planctomycetota</taxon>
        <taxon>Planctomycetia</taxon>
        <taxon>Pirellulales</taxon>
        <taxon>Lacipirellulaceae</taxon>
        <taxon>Bythopirellula</taxon>
    </lineage>
</organism>
<dbReference type="GO" id="GO:0007155">
    <property type="term" value="P:cell adhesion"/>
    <property type="evidence" value="ECO:0007669"/>
    <property type="project" value="InterPro"/>
</dbReference>
<reference evidence="7 8" key="1">
    <citation type="submission" date="2019-08" db="EMBL/GenBank/DDBJ databases">
        <title>Deep-cultivation of Planctomycetes and their phenomic and genomic characterization uncovers novel biology.</title>
        <authorList>
            <person name="Wiegand S."/>
            <person name="Jogler M."/>
            <person name="Boedeker C."/>
            <person name="Pinto D."/>
            <person name="Vollmers J."/>
            <person name="Rivas-Marin E."/>
            <person name="Kohn T."/>
            <person name="Peeters S.H."/>
            <person name="Heuer A."/>
            <person name="Rast P."/>
            <person name="Oberbeckmann S."/>
            <person name="Bunk B."/>
            <person name="Jeske O."/>
            <person name="Meyerdierks A."/>
            <person name="Storesund J.E."/>
            <person name="Kallscheuer N."/>
            <person name="Luecker S."/>
            <person name="Lage O.M."/>
            <person name="Pohl T."/>
            <person name="Merkel B.J."/>
            <person name="Hornburger P."/>
            <person name="Mueller R.-W."/>
            <person name="Bruemmer F."/>
            <person name="Labrenz M."/>
            <person name="Spormann A.M."/>
            <person name="Op den Camp H."/>
            <person name="Overmann J."/>
            <person name="Amann R."/>
            <person name="Jetten M.S.M."/>
            <person name="Mascher T."/>
            <person name="Medema M.H."/>
            <person name="Devos D.P."/>
            <person name="Kaster A.-K."/>
            <person name="Ovreas L."/>
            <person name="Rohde M."/>
            <person name="Galperin M.Y."/>
            <person name="Jogler C."/>
        </authorList>
    </citation>
    <scope>NUCLEOTIDE SEQUENCE [LARGE SCALE GENOMIC DNA]</scope>
    <source>
        <strain evidence="7 8">Pr1d</strain>
    </source>
</reference>
<dbReference type="Pfam" id="PF01297">
    <property type="entry name" value="ZnuA"/>
    <property type="match status" value="1"/>
</dbReference>
<dbReference type="RefSeq" id="WP_168205221.1">
    <property type="nucleotide sequence ID" value="NZ_CP042913.1"/>
</dbReference>
<dbReference type="GO" id="GO:0030313">
    <property type="term" value="C:cell envelope"/>
    <property type="evidence" value="ECO:0007669"/>
    <property type="project" value="UniProtKB-SubCell"/>
</dbReference>
<keyword evidence="8" id="KW-1185">Reference proteome</keyword>
<dbReference type="PANTHER" id="PTHR42953:SF1">
    <property type="entry name" value="METAL-BINDING PROTEIN HI_0362-RELATED"/>
    <property type="match status" value="1"/>
</dbReference>
<dbReference type="InterPro" id="IPR006128">
    <property type="entry name" value="Lipoprotein_PsaA-like"/>
</dbReference>
<proteinExistence type="inferred from homology"/>
<evidence type="ECO:0000313" key="8">
    <source>
        <dbReference type="Proteomes" id="UP000323917"/>
    </source>
</evidence>
<evidence type="ECO:0000256" key="6">
    <source>
        <dbReference type="RuleBase" id="RU003512"/>
    </source>
</evidence>
<name>A0A5B9QN41_9BACT</name>
<dbReference type="Proteomes" id="UP000323917">
    <property type="component" value="Chromosome"/>
</dbReference>
<comment type="subcellular location">
    <subcellularLocation>
        <location evidence="1">Cell envelope</location>
    </subcellularLocation>
</comment>
<keyword evidence="4" id="KW-0479">Metal-binding</keyword>
<dbReference type="PRINTS" id="PR00691">
    <property type="entry name" value="ADHESINB"/>
</dbReference>
<evidence type="ECO:0000256" key="2">
    <source>
        <dbReference type="ARBA" id="ARBA00011028"/>
    </source>
</evidence>
<keyword evidence="3 6" id="KW-0813">Transport</keyword>
<dbReference type="PANTHER" id="PTHR42953">
    <property type="entry name" value="HIGH-AFFINITY ZINC UPTAKE SYSTEM PROTEIN ZNUA-RELATED"/>
    <property type="match status" value="1"/>
</dbReference>
<dbReference type="SUPFAM" id="SSF53807">
    <property type="entry name" value="Helical backbone' metal receptor"/>
    <property type="match status" value="1"/>
</dbReference>
<keyword evidence="5" id="KW-0732">Signal</keyword>
<dbReference type="GO" id="GO:0046872">
    <property type="term" value="F:metal ion binding"/>
    <property type="evidence" value="ECO:0007669"/>
    <property type="project" value="UniProtKB-KW"/>
</dbReference>
<dbReference type="InterPro" id="IPR050492">
    <property type="entry name" value="Bact_metal-bind_prot9"/>
</dbReference>